<dbReference type="PANTHER" id="PTHR35586:SF1">
    <property type="entry name" value="SLL1691 PROTEIN"/>
    <property type="match status" value="1"/>
</dbReference>
<protein>
    <submittedName>
        <fullName evidence="1">Transposase</fullName>
    </submittedName>
</protein>
<accession>A0A1D9FZI1</accession>
<sequence>MTNQRADYDNPWKEAISLYFQPFMAFLFPEIEENIDWDKGYEFLDKEFQQIARDGEISTREADKLVKVWRTDGQETWVLIHVEVQSQYESVFAERIYVYNYRIFDKYRRQVVSLAVLADESKSWRPNEYSYTIWGCEVLLRFPIVKLLDYSSEVLEESNNPFAVIIAAHRANQQTKQDLQQRYQIKLRVAKRLYQRGYGRQDILELFRLIDWLISLPDNLQTGFTEEIRRYEEESSMRYITSFERLARQEGMIQKGREWLLEVLRLRFEDVPSELVETINQIKEDSMLTMLHRQAITIASVEEFMVVVNQQLASGEQSS</sequence>
<dbReference type="Proteomes" id="UP000176944">
    <property type="component" value="Chromosome"/>
</dbReference>
<organism evidence="1 2">
    <name type="scientific">Moorena producens (strain JHB)</name>
    <dbReference type="NCBI Taxonomy" id="1454205"/>
    <lineage>
        <taxon>Bacteria</taxon>
        <taxon>Bacillati</taxon>
        <taxon>Cyanobacteriota</taxon>
        <taxon>Cyanophyceae</taxon>
        <taxon>Coleofasciculales</taxon>
        <taxon>Coleofasciculaceae</taxon>
        <taxon>Moorena</taxon>
    </lineage>
</organism>
<dbReference type="EMBL" id="CP017708">
    <property type="protein sequence ID" value="AOY80788.1"/>
    <property type="molecule type" value="Genomic_DNA"/>
</dbReference>
<dbReference type="PANTHER" id="PTHR35586">
    <property type="entry name" value="SLL1691 PROTEIN"/>
    <property type="match status" value="1"/>
</dbReference>
<name>A0A1D9FZI1_MOOP1</name>
<evidence type="ECO:0000313" key="2">
    <source>
        <dbReference type="Proteomes" id="UP000176944"/>
    </source>
</evidence>
<gene>
    <name evidence="1" type="ORF">BJP36_13555</name>
</gene>
<dbReference type="AlphaFoldDB" id="A0A1D9FZI1"/>
<reference evidence="2" key="1">
    <citation type="submission" date="2016-10" db="EMBL/GenBank/DDBJ databases">
        <title>Comparative genomics uncovers the prolific and rare metabolic potential of the cyanobacterial genus Moorea.</title>
        <authorList>
            <person name="Leao T."/>
            <person name="Castelao G."/>
            <person name="Korobeynikov A."/>
            <person name="Monroe E.A."/>
            <person name="Podell S."/>
            <person name="Glukhov E."/>
            <person name="Allen E."/>
            <person name="Gerwick W.H."/>
            <person name="Gerwick L."/>
        </authorList>
    </citation>
    <scope>NUCLEOTIDE SEQUENCE [LARGE SCALE GENOMIC DNA]</scope>
    <source>
        <strain evidence="2">JHB</strain>
    </source>
</reference>
<evidence type="ECO:0000313" key="1">
    <source>
        <dbReference type="EMBL" id="AOY80788.1"/>
    </source>
</evidence>
<proteinExistence type="predicted"/>